<protein>
    <submittedName>
        <fullName evidence="1">Uncharacterized protein</fullName>
    </submittedName>
</protein>
<organism evidence="1 2">
    <name type="scientific">Flavobacterium jejuense</name>
    <dbReference type="NCBI Taxonomy" id="1544455"/>
    <lineage>
        <taxon>Bacteria</taxon>
        <taxon>Pseudomonadati</taxon>
        <taxon>Bacteroidota</taxon>
        <taxon>Flavobacteriia</taxon>
        <taxon>Flavobacteriales</taxon>
        <taxon>Flavobacteriaceae</taxon>
        <taxon>Flavobacterium</taxon>
    </lineage>
</organism>
<keyword evidence="2" id="KW-1185">Reference proteome</keyword>
<reference evidence="2" key="1">
    <citation type="submission" date="2019-05" db="EMBL/GenBank/DDBJ databases">
        <title>Flavobacterium profundi sp. nov., isolated from a deep-sea seamount.</title>
        <authorList>
            <person name="Zhang D.-C."/>
        </authorList>
    </citation>
    <scope>NUCLEOTIDE SEQUENCE [LARGE SCALE GENOMIC DNA]</scope>
    <source>
        <strain evidence="2">EC11</strain>
    </source>
</reference>
<dbReference type="Proteomes" id="UP000817854">
    <property type="component" value="Unassembled WGS sequence"/>
</dbReference>
<comment type="caution">
    <text evidence="1">The sequence shown here is derived from an EMBL/GenBank/DDBJ whole genome shotgun (WGS) entry which is preliminary data.</text>
</comment>
<reference evidence="1 2" key="3">
    <citation type="submission" date="2020-02" db="EMBL/GenBank/DDBJ databases">
        <title>Flavobacterium profundi sp. nov., isolated from a deep-sea seamount.</title>
        <authorList>
            <person name="Zhang D.-C."/>
        </authorList>
    </citation>
    <scope>NUCLEOTIDE SEQUENCE [LARGE SCALE GENOMIC DNA]</scope>
    <source>
        <strain evidence="1 2">EC11</strain>
    </source>
</reference>
<dbReference type="RefSeq" id="WP_140961771.1">
    <property type="nucleotide sequence ID" value="NZ_VEVQ02000004.1"/>
</dbReference>
<gene>
    <name evidence="1" type="ORF">FIA58_007530</name>
</gene>
<name>A0ABX0IR25_9FLAO</name>
<evidence type="ECO:0000313" key="1">
    <source>
        <dbReference type="EMBL" id="NHN25525.1"/>
    </source>
</evidence>
<evidence type="ECO:0000313" key="2">
    <source>
        <dbReference type="Proteomes" id="UP000817854"/>
    </source>
</evidence>
<accession>A0ABX0IR25</accession>
<reference evidence="1 2" key="2">
    <citation type="submission" date="2019-05" db="EMBL/GenBank/DDBJ databases">
        <authorList>
            <person name="Lianzixin W."/>
        </authorList>
    </citation>
    <scope>NUCLEOTIDE SEQUENCE [LARGE SCALE GENOMIC DNA]</scope>
    <source>
        <strain evidence="1 2">EC11</strain>
    </source>
</reference>
<sequence length="95" mass="10969">MTTEEKKKFLTEKIKLMLDDIGYGITSIMTHFSKDALLRDGTYRDVFITSFYEPVMCNSLGVVSNADTLDHLYVQTGPMNFVDIEDFFKPNEEKE</sequence>
<proteinExistence type="predicted"/>
<dbReference type="EMBL" id="VEVQ02000004">
    <property type="protein sequence ID" value="NHN25525.1"/>
    <property type="molecule type" value="Genomic_DNA"/>
</dbReference>